<dbReference type="Gene3D" id="3.40.630.30">
    <property type="match status" value="1"/>
</dbReference>
<gene>
    <name evidence="6" type="ORF">XsacCFBP4641_09420</name>
</gene>
<dbReference type="RefSeq" id="WP_010340701.1">
    <property type="nucleotide sequence ID" value="NZ_CP132343.1"/>
</dbReference>
<comment type="catalytic activity">
    <reaction evidence="3">
        <text>L-methionine sulfoximine + acetyl-CoA = N-acetyl-L-methionine sulfoximine + CoA + H(+)</text>
        <dbReference type="Rhea" id="RHEA:47660"/>
        <dbReference type="ChEBI" id="CHEBI:15378"/>
        <dbReference type="ChEBI" id="CHEBI:57287"/>
        <dbReference type="ChEBI" id="CHEBI:57288"/>
        <dbReference type="ChEBI" id="CHEBI:87826"/>
        <dbReference type="ChEBI" id="CHEBI:87827"/>
    </reaction>
</comment>
<organism evidence="6 7">
    <name type="scientific">Xanthomonas sacchari</name>
    <dbReference type="NCBI Taxonomy" id="56458"/>
    <lineage>
        <taxon>Bacteria</taxon>
        <taxon>Pseudomonadati</taxon>
        <taxon>Pseudomonadota</taxon>
        <taxon>Gammaproteobacteria</taxon>
        <taxon>Lysobacterales</taxon>
        <taxon>Lysobacteraceae</taxon>
        <taxon>Xanthomonas</taxon>
    </lineage>
</organism>
<evidence type="ECO:0000259" key="5">
    <source>
        <dbReference type="PROSITE" id="PS51186"/>
    </source>
</evidence>
<evidence type="ECO:0000256" key="4">
    <source>
        <dbReference type="ARBA" id="ARBA00051334"/>
    </source>
</evidence>
<dbReference type="STRING" id="56458.SB85_16060"/>
<evidence type="ECO:0000256" key="3">
    <source>
        <dbReference type="ARBA" id="ARBA00050603"/>
    </source>
</evidence>
<comment type="catalytic activity">
    <reaction evidence="4">
        <text>L-methionine sulfone + acetyl-CoA = N-acetyl-L-methionine sulfone + CoA + H(+)</text>
        <dbReference type="Rhea" id="RHEA:47656"/>
        <dbReference type="ChEBI" id="CHEBI:15378"/>
        <dbReference type="ChEBI" id="CHEBI:57287"/>
        <dbReference type="ChEBI" id="CHEBI:57288"/>
        <dbReference type="ChEBI" id="CHEBI:87824"/>
        <dbReference type="ChEBI" id="CHEBI:87825"/>
    </reaction>
</comment>
<accession>A0A2P5Z4V6</accession>
<dbReference type="AlphaFoldDB" id="A0A2P5Z4V6"/>
<dbReference type="FunFam" id="3.40.630.30:FF:000026">
    <property type="entry name" value="Phosphinothricin acetyltransferase"/>
    <property type="match status" value="1"/>
</dbReference>
<dbReference type="Proteomes" id="UP000247346">
    <property type="component" value="Unassembled WGS sequence"/>
</dbReference>
<dbReference type="GO" id="GO:0016747">
    <property type="term" value="F:acyltransferase activity, transferring groups other than amino-acyl groups"/>
    <property type="evidence" value="ECO:0007669"/>
    <property type="project" value="InterPro"/>
</dbReference>
<dbReference type="CDD" id="cd04301">
    <property type="entry name" value="NAT_SF"/>
    <property type="match status" value="1"/>
</dbReference>
<dbReference type="PROSITE" id="PS51186">
    <property type="entry name" value="GNAT"/>
    <property type="match status" value="1"/>
</dbReference>
<dbReference type="GeneID" id="93880604"/>
<evidence type="ECO:0000256" key="2">
    <source>
        <dbReference type="ARBA" id="ARBA00023315"/>
    </source>
</evidence>
<dbReference type="PANTHER" id="PTHR43072:SF23">
    <property type="entry name" value="UPF0039 PROTEIN C11D3.02C"/>
    <property type="match status" value="1"/>
</dbReference>
<name>A0A2P5Z4V6_9XANT</name>
<evidence type="ECO:0000256" key="1">
    <source>
        <dbReference type="ARBA" id="ARBA00022679"/>
    </source>
</evidence>
<keyword evidence="1 6" id="KW-0808">Transferase</keyword>
<keyword evidence="2" id="KW-0012">Acyltransferase</keyword>
<dbReference type="OrthoDB" id="5459937at2"/>
<dbReference type="InterPro" id="IPR016181">
    <property type="entry name" value="Acyl_CoA_acyltransferase"/>
</dbReference>
<sequence>MQLVDCTEPRHAMAILEIFNDAIVNSTALYDYRPRPPESMAAWFATKRAGNFPVLGLEDADGTLVGFASYGTFRAWPAFKYSVEHSVYVHRDHRGRGAGRRLLQALIETAEARGVHVLVGGIDASNAGSIALHEQLGFVHAGTVREAGFKFGRWLDLAFYQRILAGPAQPHDD</sequence>
<comment type="caution">
    <text evidence="6">The sequence shown here is derived from an EMBL/GenBank/DDBJ whole genome shotgun (WGS) entry which is preliminary data.</text>
</comment>
<evidence type="ECO:0000313" key="7">
    <source>
        <dbReference type="Proteomes" id="UP000247346"/>
    </source>
</evidence>
<evidence type="ECO:0000313" key="6">
    <source>
        <dbReference type="EMBL" id="PPU82867.1"/>
    </source>
</evidence>
<dbReference type="PANTHER" id="PTHR43072">
    <property type="entry name" value="N-ACETYLTRANSFERASE"/>
    <property type="match status" value="1"/>
</dbReference>
<dbReference type="Pfam" id="PF00583">
    <property type="entry name" value="Acetyltransf_1"/>
    <property type="match status" value="1"/>
</dbReference>
<dbReference type="InterPro" id="IPR000182">
    <property type="entry name" value="GNAT_dom"/>
</dbReference>
<dbReference type="SUPFAM" id="SSF55729">
    <property type="entry name" value="Acyl-CoA N-acyltransferases (Nat)"/>
    <property type="match status" value="1"/>
</dbReference>
<proteinExistence type="predicted"/>
<feature type="domain" description="N-acetyltransferase" evidence="5">
    <location>
        <begin position="1"/>
        <end position="160"/>
    </location>
</feature>
<reference evidence="6 7" key="1">
    <citation type="submission" date="2016-08" db="EMBL/GenBank/DDBJ databases">
        <authorList>
            <person name="Seilhamer J.J."/>
        </authorList>
    </citation>
    <scope>NUCLEOTIDE SEQUENCE [LARGE SCALE GENOMIC DNA]</scope>
    <source>
        <strain evidence="6 7">CFBP4641</strain>
    </source>
</reference>
<dbReference type="EMBL" id="MDEK01000007">
    <property type="protein sequence ID" value="PPU82867.1"/>
    <property type="molecule type" value="Genomic_DNA"/>
</dbReference>
<protein>
    <submittedName>
        <fullName evidence="6">N-acetyltransferase</fullName>
    </submittedName>
</protein>